<evidence type="ECO:0000256" key="1">
    <source>
        <dbReference type="SAM" id="SignalP"/>
    </source>
</evidence>
<keyword evidence="3" id="KW-1185">Reference proteome</keyword>
<dbReference type="Proteomes" id="UP000596742">
    <property type="component" value="Unassembled WGS sequence"/>
</dbReference>
<accession>A0A8B6G8H5</accession>
<keyword evidence="1" id="KW-0732">Signal</keyword>
<dbReference type="EMBL" id="UYJE01008026">
    <property type="protein sequence ID" value="VDI60304.1"/>
    <property type="molecule type" value="Genomic_DNA"/>
</dbReference>
<name>A0A8B6G8H5_MYTGA</name>
<feature type="chain" id="PRO_5033002238" evidence="1">
    <location>
        <begin position="25"/>
        <end position="85"/>
    </location>
</feature>
<dbReference type="AlphaFoldDB" id="A0A8B6G8H5"/>
<comment type="caution">
    <text evidence="2">The sequence shown here is derived from an EMBL/GenBank/DDBJ whole genome shotgun (WGS) entry which is preliminary data.</text>
</comment>
<reference evidence="2" key="1">
    <citation type="submission" date="2018-11" db="EMBL/GenBank/DDBJ databases">
        <authorList>
            <person name="Alioto T."/>
            <person name="Alioto T."/>
        </authorList>
    </citation>
    <scope>NUCLEOTIDE SEQUENCE</scope>
</reference>
<gene>
    <name evidence="2" type="ORF">MGAL_10B092116</name>
</gene>
<protein>
    <submittedName>
        <fullName evidence="2">Uncharacterized protein</fullName>
    </submittedName>
</protein>
<evidence type="ECO:0000313" key="2">
    <source>
        <dbReference type="EMBL" id="VDI60304.1"/>
    </source>
</evidence>
<sequence length="85" mass="9519">MSTVPIQLCLLFIITLSLPCSTQWAHTFGWGGAGNGKRSESSYQHCQTDSDVLRIVSQLIQLEAKRLKACEQKNFKSAVLMPDYE</sequence>
<organism evidence="2 3">
    <name type="scientific">Mytilus galloprovincialis</name>
    <name type="common">Mediterranean mussel</name>
    <dbReference type="NCBI Taxonomy" id="29158"/>
    <lineage>
        <taxon>Eukaryota</taxon>
        <taxon>Metazoa</taxon>
        <taxon>Spiralia</taxon>
        <taxon>Lophotrochozoa</taxon>
        <taxon>Mollusca</taxon>
        <taxon>Bivalvia</taxon>
        <taxon>Autobranchia</taxon>
        <taxon>Pteriomorphia</taxon>
        <taxon>Mytilida</taxon>
        <taxon>Mytiloidea</taxon>
        <taxon>Mytilidae</taxon>
        <taxon>Mytilinae</taxon>
        <taxon>Mytilus</taxon>
    </lineage>
</organism>
<feature type="signal peptide" evidence="1">
    <location>
        <begin position="1"/>
        <end position="24"/>
    </location>
</feature>
<dbReference type="OrthoDB" id="10325796at2759"/>
<evidence type="ECO:0000313" key="3">
    <source>
        <dbReference type="Proteomes" id="UP000596742"/>
    </source>
</evidence>
<proteinExistence type="predicted"/>